<dbReference type="GO" id="GO:0007007">
    <property type="term" value="P:inner mitochondrial membrane organization"/>
    <property type="evidence" value="ECO:0007669"/>
    <property type="project" value="TreeGrafter"/>
</dbReference>
<evidence type="ECO:0000313" key="18">
    <source>
        <dbReference type="EMBL" id="KAG2455664.1"/>
    </source>
</evidence>
<evidence type="ECO:0000256" key="7">
    <source>
        <dbReference type="ARBA" id="ARBA00023128"/>
    </source>
</evidence>
<evidence type="ECO:0000256" key="16">
    <source>
        <dbReference type="RuleBase" id="RU365062"/>
    </source>
</evidence>
<keyword evidence="6" id="KW-0443">Lipid metabolism</keyword>
<dbReference type="SMART" id="SM00563">
    <property type="entry name" value="PlsC"/>
    <property type="match status" value="1"/>
</dbReference>
<dbReference type="GO" id="GO:0035965">
    <property type="term" value="P:cardiolipin acyl-chain remodeling"/>
    <property type="evidence" value="ECO:0007669"/>
    <property type="project" value="TreeGrafter"/>
</dbReference>
<comment type="similarity">
    <text evidence="2 16">Belongs to the taffazin family.</text>
</comment>
<evidence type="ECO:0000256" key="10">
    <source>
        <dbReference type="ARBA" id="ARBA00024323"/>
    </source>
</evidence>
<comment type="catalytic activity">
    <reaction evidence="11">
        <text>1'-[1,2-diacyl-sn-glycero-3-phospho],3'-[1-acyl-sn-glycero-3-phospho]-glycerol + a 1,2-diacyl-sn-glycero-3-phosphocholine = a cardiolipin + a 1-acyl-sn-glycero-3-phosphocholine</text>
        <dbReference type="Rhea" id="RHEA:33731"/>
        <dbReference type="ChEBI" id="CHEBI:57643"/>
        <dbReference type="ChEBI" id="CHEBI:58168"/>
        <dbReference type="ChEBI" id="CHEBI:62237"/>
        <dbReference type="ChEBI" id="CHEBI:64743"/>
    </reaction>
    <physiologicalReaction direction="left-to-right" evidence="11">
        <dbReference type="Rhea" id="RHEA:33732"/>
    </physiologicalReaction>
    <physiologicalReaction direction="right-to-left" evidence="11">
        <dbReference type="Rhea" id="RHEA:33733"/>
    </physiologicalReaction>
</comment>
<keyword evidence="3" id="KW-0808">Transferase</keyword>
<accession>A0A8X7WU77</accession>
<dbReference type="InterPro" id="IPR000872">
    <property type="entry name" value="Tafazzin"/>
</dbReference>
<organism evidence="18 19">
    <name type="scientific">Polypterus senegalus</name>
    <name type="common">Senegal bichir</name>
    <dbReference type="NCBI Taxonomy" id="55291"/>
    <lineage>
        <taxon>Eukaryota</taxon>
        <taxon>Metazoa</taxon>
        <taxon>Chordata</taxon>
        <taxon>Craniata</taxon>
        <taxon>Vertebrata</taxon>
        <taxon>Euteleostomi</taxon>
        <taxon>Actinopterygii</taxon>
        <taxon>Polypteriformes</taxon>
        <taxon>Polypteridae</taxon>
        <taxon>Polypterus</taxon>
    </lineage>
</organism>
<evidence type="ECO:0000256" key="3">
    <source>
        <dbReference type="ARBA" id="ARBA00022679"/>
    </source>
</evidence>
<proteinExistence type="inferred from homology"/>
<dbReference type="PRINTS" id="PR00979">
    <property type="entry name" value="TAFAZZIN"/>
</dbReference>
<keyword evidence="7" id="KW-0496">Mitochondrion</keyword>
<evidence type="ECO:0000256" key="13">
    <source>
        <dbReference type="ARBA" id="ARBA00048751"/>
    </source>
</evidence>
<evidence type="ECO:0000256" key="12">
    <source>
        <dbReference type="ARBA" id="ARBA00048255"/>
    </source>
</evidence>
<evidence type="ECO:0000256" key="9">
    <source>
        <dbReference type="ARBA" id="ARBA00023315"/>
    </source>
</evidence>
<evidence type="ECO:0000256" key="15">
    <source>
        <dbReference type="ARBA" id="ARBA00049543"/>
    </source>
</evidence>
<sequence>MPLEVSWPFPQRPWLPWRITSTVIMGLVGSYSRFWTKYMNYLTVHNEEVLYDLIDNRPPNTPLITMSNHQSCMDDPHLWGILKLRHLWNLKKMRWTPTAADICFTKELHSKFFSRGKCVPICRGFASAAHHCTAVSLLLPCPGNGQCYTDVAIVLRDALQRDIPVYPKSVPKPHNMKKKKRMIRLLIDNYDAHNMLPHLDDVRVEFFPPNCIAVLTPWKCIIAKKY</sequence>
<comment type="catalytic activity">
    <reaction evidence="13">
        <text>a 1-acyl-sn-glycero-3-phosphate + a 1,2-diacyl-sn-glycero-3-phospho-(1'-sn-glycerol) = 1-acyl-sn-glycero-3-phospho-(1'-sn-glycerol) + a 1,2-diacyl-sn-glycero-3-phosphate</text>
        <dbReference type="Rhea" id="RHEA:67748"/>
        <dbReference type="ChEBI" id="CHEBI:57970"/>
        <dbReference type="ChEBI" id="CHEBI:58608"/>
        <dbReference type="ChEBI" id="CHEBI:64716"/>
        <dbReference type="ChEBI" id="CHEBI:64840"/>
    </reaction>
    <physiologicalReaction direction="left-to-right" evidence="13">
        <dbReference type="Rhea" id="RHEA:67749"/>
    </physiologicalReaction>
    <physiologicalReaction direction="right-to-left" evidence="13">
        <dbReference type="Rhea" id="RHEA:67750"/>
    </physiologicalReaction>
</comment>
<evidence type="ECO:0000256" key="14">
    <source>
        <dbReference type="ARBA" id="ARBA00048978"/>
    </source>
</evidence>
<dbReference type="PANTHER" id="PTHR12497:SF0">
    <property type="entry name" value="TAFAZZIN"/>
    <property type="match status" value="1"/>
</dbReference>
<keyword evidence="8" id="KW-0472">Membrane</keyword>
<dbReference type="SUPFAM" id="SSF69593">
    <property type="entry name" value="Glycerol-3-phosphate (1)-acyltransferase"/>
    <property type="match status" value="1"/>
</dbReference>
<dbReference type="GO" id="GO:0005743">
    <property type="term" value="C:mitochondrial inner membrane"/>
    <property type="evidence" value="ECO:0007669"/>
    <property type="project" value="UniProtKB-SubCell"/>
</dbReference>
<evidence type="ECO:0000256" key="1">
    <source>
        <dbReference type="ARBA" id="ARBA00004137"/>
    </source>
</evidence>
<dbReference type="GO" id="GO:0047184">
    <property type="term" value="F:1-acylglycerophosphocholine O-acyltransferase activity"/>
    <property type="evidence" value="ECO:0007669"/>
    <property type="project" value="TreeGrafter"/>
</dbReference>
<comment type="subcellular location">
    <subcellularLocation>
        <location evidence="1">Mitochondrion inner membrane</location>
        <topology evidence="1">Peripheral membrane protein</topology>
        <orientation evidence="1">Intermembrane side</orientation>
    </subcellularLocation>
    <subcellularLocation>
        <location evidence="10">Mitochondrion outer membrane</location>
        <topology evidence="10">Peripheral membrane protein</topology>
        <orientation evidence="10">Intermembrane side</orientation>
    </subcellularLocation>
</comment>
<keyword evidence="5" id="KW-0999">Mitochondrion inner membrane</keyword>
<name>A0A8X7WU77_POLSE</name>
<dbReference type="AlphaFoldDB" id="A0A8X7WU77"/>
<comment type="catalytic activity">
    <reaction evidence="12">
        <text>1-hexadecanoyl-2-(9Z,12Z-octadecadienoyl)-sn-glycero-3-phosphocholine + 1-hexadecanoyl-sn-glycero-3-phosphocholine = 2-(9Z,12Z-octadecadienoyl)-sn-glycero-3-phosphocholine + 1,2-dihexadecanoyl-sn-glycero-3-phosphocholine</text>
        <dbReference type="Rhea" id="RHEA:68988"/>
        <dbReference type="ChEBI" id="CHEBI:72998"/>
        <dbReference type="ChEBI" id="CHEBI:72999"/>
        <dbReference type="ChEBI" id="CHEBI:73002"/>
        <dbReference type="ChEBI" id="CHEBI:76084"/>
    </reaction>
    <physiologicalReaction direction="left-to-right" evidence="12">
        <dbReference type="Rhea" id="RHEA:68989"/>
    </physiologicalReaction>
    <physiologicalReaction direction="right-to-left" evidence="12">
        <dbReference type="Rhea" id="RHEA:68990"/>
    </physiologicalReaction>
</comment>
<protein>
    <recommendedName>
        <fullName evidence="16">Tafazzin family protein</fullName>
    </recommendedName>
</protein>
<dbReference type="GO" id="GO:0005741">
    <property type="term" value="C:mitochondrial outer membrane"/>
    <property type="evidence" value="ECO:0007669"/>
    <property type="project" value="UniProtKB-SubCell"/>
</dbReference>
<keyword evidence="9" id="KW-0012">Acyltransferase</keyword>
<dbReference type="Pfam" id="PF01553">
    <property type="entry name" value="Acyltransferase"/>
    <property type="match status" value="1"/>
</dbReference>
<dbReference type="PANTHER" id="PTHR12497">
    <property type="entry name" value="TAZ PROTEIN TAFAZZIN"/>
    <property type="match status" value="1"/>
</dbReference>
<feature type="domain" description="Phospholipid/glycerol acyltransferase" evidence="17">
    <location>
        <begin position="63"/>
        <end position="173"/>
    </location>
</feature>
<keyword evidence="19" id="KW-1185">Reference proteome</keyword>
<dbReference type="Proteomes" id="UP000886611">
    <property type="component" value="Unassembled WGS sequence"/>
</dbReference>
<dbReference type="EMBL" id="JAATIS010009265">
    <property type="protein sequence ID" value="KAG2455664.1"/>
    <property type="molecule type" value="Genomic_DNA"/>
</dbReference>
<evidence type="ECO:0000256" key="5">
    <source>
        <dbReference type="ARBA" id="ARBA00022792"/>
    </source>
</evidence>
<gene>
    <name evidence="18" type="primary">Taz</name>
    <name evidence="18" type="ORF">GTO96_0007238</name>
</gene>
<comment type="caution">
    <text evidence="18">The sequence shown here is derived from an EMBL/GenBank/DDBJ whole genome shotgun (WGS) entry which is preliminary data.</text>
</comment>
<evidence type="ECO:0000256" key="4">
    <source>
        <dbReference type="ARBA" id="ARBA00022787"/>
    </source>
</evidence>
<keyword evidence="4" id="KW-1000">Mitochondrion outer membrane</keyword>
<feature type="non-terminal residue" evidence="18">
    <location>
        <position position="226"/>
    </location>
</feature>
<evidence type="ECO:0000256" key="11">
    <source>
        <dbReference type="ARBA" id="ARBA00047906"/>
    </source>
</evidence>
<evidence type="ECO:0000256" key="6">
    <source>
        <dbReference type="ARBA" id="ARBA00023098"/>
    </source>
</evidence>
<comment type="catalytic activity">
    <reaction evidence="15">
        <text>1,2-di-(9Z-octadecenoyl)-sn-glycero-3-phosphocholine + 1-hexadecanoyl-sn-glycero-3-phosphocholine = 1-hexadecanoyl-2-(9Z-octadecenoyl)-sn-glycero-3-phosphocholine + 1-(9Z-octadecenoyl)-sn-glycero-3-phosphocholine</text>
        <dbReference type="Rhea" id="RHEA:43816"/>
        <dbReference type="ChEBI" id="CHEBI:28610"/>
        <dbReference type="ChEBI" id="CHEBI:72998"/>
        <dbReference type="ChEBI" id="CHEBI:73001"/>
        <dbReference type="ChEBI" id="CHEBI:74669"/>
    </reaction>
    <physiologicalReaction direction="left-to-right" evidence="15">
        <dbReference type="Rhea" id="RHEA:43817"/>
    </physiologicalReaction>
    <physiologicalReaction direction="right-to-left" evidence="15">
        <dbReference type="Rhea" id="RHEA:43818"/>
    </physiologicalReaction>
</comment>
<dbReference type="InterPro" id="IPR002123">
    <property type="entry name" value="Plipid/glycerol_acylTrfase"/>
</dbReference>
<comment type="catalytic activity">
    <reaction evidence="14">
        <text>1-hexadecanoyl-2-(9Z,12Z-octadecadienoyl)-sn-glycero-3-phospho-(1'-sn-glycerol) + 1-(9Z-octadecenoyl)-sn-glycero-3-phosphate = 1-(9Z)-octadecenoyl-2-(9Z,12Z)-octadecadienoyl-sn-glycero-3-phosphate + 1-hexadecanoyl-sn-glycero-3-phospho-(1'-sn-glycerol)</text>
        <dbReference type="Rhea" id="RHEA:67752"/>
        <dbReference type="ChEBI" id="CHEBI:72840"/>
        <dbReference type="ChEBI" id="CHEBI:74544"/>
        <dbReference type="ChEBI" id="CHEBI:74563"/>
        <dbReference type="ChEBI" id="CHEBI:75158"/>
    </reaction>
    <physiologicalReaction direction="left-to-right" evidence="14">
        <dbReference type="Rhea" id="RHEA:67753"/>
    </physiologicalReaction>
    <physiologicalReaction direction="right-to-left" evidence="14">
        <dbReference type="Rhea" id="RHEA:67754"/>
    </physiologicalReaction>
</comment>
<evidence type="ECO:0000256" key="2">
    <source>
        <dbReference type="ARBA" id="ARBA00010524"/>
    </source>
</evidence>
<evidence type="ECO:0000313" key="19">
    <source>
        <dbReference type="Proteomes" id="UP000886611"/>
    </source>
</evidence>
<evidence type="ECO:0000256" key="8">
    <source>
        <dbReference type="ARBA" id="ARBA00023136"/>
    </source>
</evidence>
<reference evidence="18 19" key="1">
    <citation type="journal article" date="2021" name="Cell">
        <title>Tracing the genetic footprints of vertebrate landing in non-teleost ray-finned fishes.</title>
        <authorList>
            <person name="Bi X."/>
            <person name="Wang K."/>
            <person name="Yang L."/>
            <person name="Pan H."/>
            <person name="Jiang H."/>
            <person name="Wei Q."/>
            <person name="Fang M."/>
            <person name="Yu H."/>
            <person name="Zhu C."/>
            <person name="Cai Y."/>
            <person name="He Y."/>
            <person name="Gan X."/>
            <person name="Zeng H."/>
            <person name="Yu D."/>
            <person name="Zhu Y."/>
            <person name="Jiang H."/>
            <person name="Qiu Q."/>
            <person name="Yang H."/>
            <person name="Zhang Y.E."/>
            <person name="Wang W."/>
            <person name="Zhu M."/>
            <person name="He S."/>
            <person name="Zhang G."/>
        </authorList>
    </citation>
    <scope>NUCLEOTIDE SEQUENCE [LARGE SCALE GENOMIC DNA]</scope>
    <source>
        <strain evidence="18">Bchr_013</strain>
    </source>
</reference>
<evidence type="ECO:0000259" key="17">
    <source>
        <dbReference type="SMART" id="SM00563"/>
    </source>
</evidence>
<feature type="non-terminal residue" evidence="18">
    <location>
        <position position="1"/>
    </location>
</feature>